<feature type="domain" description="Extradiol ring-cleavage dioxygenase class III enzyme subunit B" evidence="6">
    <location>
        <begin position="27"/>
        <end position="245"/>
    </location>
</feature>
<accession>A0A2P7R387</accession>
<evidence type="ECO:0000313" key="7">
    <source>
        <dbReference type="EMBL" id="PSJ44690.1"/>
    </source>
</evidence>
<comment type="caution">
    <text evidence="7">The sequence shown here is derived from an EMBL/GenBank/DDBJ whole genome shotgun (WGS) entry which is preliminary data.</text>
</comment>
<dbReference type="GO" id="GO:0008270">
    <property type="term" value="F:zinc ion binding"/>
    <property type="evidence" value="ECO:0007669"/>
    <property type="project" value="InterPro"/>
</dbReference>
<reference evidence="7 8" key="1">
    <citation type="submission" date="2018-03" db="EMBL/GenBank/DDBJ databases">
        <title>The draft genome of Zobellella sp. 59N8.</title>
        <authorList>
            <person name="Liu L."/>
            <person name="Li L."/>
            <person name="Zhang X."/>
            <person name="Liang L."/>
            <person name="Wang T."/>
        </authorList>
    </citation>
    <scope>NUCLEOTIDE SEQUENCE [LARGE SCALE GENOMIC DNA]</scope>
    <source>
        <strain evidence="7 8">59N8</strain>
    </source>
</reference>
<keyword evidence="4" id="KW-0862">Zinc</keyword>
<keyword evidence="7" id="KW-0223">Dioxygenase</keyword>
<keyword evidence="8" id="KW-1185">Reference proteome</keyword>
<evidence type="ECO:0000256" key="5">
    <source>
        <dbReference type="ARBA" id="ARBA00023002"/>
    </source>
</evidence>
<dbReference type="InterPro" id="IPR014436">
    <property type="entry name" value="Extradiol_dOase_DODA"/>
</dbReference>
<keyword evidence="3" id="KW-0479">Metal-binding</keyword>
<dbReference type="GO" id="GO:0016702">
    <property type="term" value="F:oxidoreductase activity, acting on single donors with incorporation of molecular oxygen, incorporation of two atoms of oxygen"/>
    <property type="evidence" value="ECO:0007669"/>
    <property type="project" value="UniProtKB-ARBA"/>
</dbReference>
<evidence type="ECO:0000256" key="1">
    <source>
        <dbReference type="ARBA" id="ARBA00001947"/>
    </source>
</evidence>
<sequence length="269" mass="29972">MNSHIDVLYISHGGGPMPLLGDPDHSELVDSLTELAGTLRKPSAILVISAHWEESVPTITSGANPSLIYDYYGFPPESYEIVYPCPGEPTLARHIQQVLERAGFPARLDSQRGFDHGLFVPLKLMYPQADIPCVQLSLVNNMDADTHIAIGRALQALSHDNLLVIGSGFSFHNMRAFFAPNTPEIQASNQAFEDWLEETCSSTKLSEPERARRLAQWELAPHARFCHPREEHLLPLHVCYGLAEKPCEAHISATILKKKAGFFYWQTMG</sequence>
<evidence type="ECO:0000313" key="8">
    <source>
        <dbReference type="Proteomes" id="UP000240243"/>
    </source>
</evidence>
<dbReference type="PIRSF" id="PIRSF006157">
    <property type="entry name" value="Doxgns_DODA"/>
    <property type="match status" value="1"/>
</dbReference>
<dbReference type="Gene3D" id="3.40.830.10">
    <property type="entry name" value="LigB-like"/>
    <property type="match status" value="1"/>
</dbReference>
<comment type="similarity">
    <text evidence="2">Belongs to the DODA-type extradiol aromatic ring-opening dioxygenase family.</text>
</comment>
<comment type="cofactor">
    <cofactor evidence="1">
        <name>Zn(2+)</name>
        <dbReference type="ChEBI" id="CHEBI:29105"/>
    </cofactor>
</comment>
<dbReference type="PANTHER" id="PTHR30096:SF0">
    <property type="entry name" value="4,5-DOPA DIOXYGENASE EXTRADIOL-LIKE PROTEIN"/>
    <property type="match status" value="1"/>
</dbReference>
<dbReference type="GO" id="GO:0008198">
    <property type="term" value="F:ferrous iron binding"/>
    <property type="evidence" value="ECO:0007669"/>
    <property type="project" value="InterPro"/>
</dbReference>
<protein>
    <submittedName>
        <fullName evidence="7">Dioxygenase</fullName>
    </submittedName>
</protein>
<evidence type="ECO:0000259" key="6">
    <source>
        <dbReference type="Pfam" id="PF02900"/>
    </source>
</evidence>
<dbReference type="RefSeq" id="WP_106729941.1">
    <property type="nucleotide sequence ID" value="NZ_PXYG01000005.1"/>
</dbReference>
<dbReference type="PANTHER" id="PTHR30096">
    <property type="entry name" value="4,5-DOPA DIOXYGENASE EXTRADIOL-LIKE PROTEIN"/>
    <property type="match status" value="1"/>
</dbReference>
<evidence type="ECO:0000256" key="4">
    <source>
        <dbReference type="ARBA" id="ARBA00022833"/>
    </source>
</evidence>
<dbReference type="OrthoDB" id="9790889at2"/>
<organism evidence="7 8">
    <name type="scientific">Zobellella endophytica</name>
    <dbReference type="NCBI Taxonomy" id="2116700"/>
    <lineage>
        <taxon>Bacteria</taxon>
        <taxon>Pseudomonadati</taxon>
        <taxon>Pseudomonadota</taxon>
        <taxon>Gammaproteobacteria</taxon>
        <taxon>Aeromonadales</taxon>
        <taxon>Aeromonadaceae</taxon>
        <taxon>Zobellella</taxon>
    </lineage>
</organism>
<dbReference type="EMBL" id="PXYG01000005">
    <property type="protein sequence ID" value="PSJ44690.1"/>
    <property type="molecule type" value="Genomic_DNA"/>
</dbReference>
<dbReference type="AlphaFoldDB" id="A0A2P7R387"/>
<proteinExistence type="inferred from homology"/>
<dbReference type="CDD" id="cd07363">
    <property type="entry name" value="45_DOPA_Dioxygenase"/>
    <property type="match status" value="1"/>
</dbReference>
<dbReference type="SUPFAM" id="SSF53213">
    <property type="entry name" value="LigB-like"/>
    <property type="match status" value="1"/>
</dbReference>
<dbReference type="InterPro" id="IPR004183">
    <property type="entry name" value="Xdiol_dOase_suB"/>
</dbReference>
<evidence type="ECO:0000256" key="3">
    <source>
        <dbReference type="ARBA" id="ARBA00022723"/>
    </source>
</evidence>
<name>A0A2P7R387_9GAMM</name>
<gene>
    <name evidence="7" type="ORF">C7H85_11945</name>
</gene>
<dbReference type="Pfam" id="PF02900">
    <property type="entry name" value="LigB"/>
    <property type="match status" value="1"/>
</dbReference>
<dbReference type="Proteomes" id="UP000240243">
    <property type="component" value="Unassembled WGS sequence"/>
</dbReference>
<evidence type="ECO:0000256" key="2">
    <source>
        <dbReference type="ARBA" id="ARBA00007581"/>
    </source>
</evidence>
<keyword evidence="5" id="KW-0560">Oxidoreductase</keyword>